<dbReference type="AlphaFoldDB" id="A0A368GPX1"/>
<reference evidence="2 3" key="1">
    <citation type="submission" date="2014-10" db="EMBL/GenBank/DDBJ databases">
        <title>Draft genome of the hookworm Ancylostoma caninum.</title>
        <authorList>
            <person name="Mitreva M."/>
        </authorList>
    </citation>
    <scope>NUCLEOTIDE SEQUENCE [LARGE SCALE GENOMIC DNA]</scope>
    <source>
        <strain evidence="2 3">Baltimore</strain>
    </source>
</reference>
<proteinExistence type="predicted"/>
<feature type="chain" id="PRO_5017034959" evidence="1">
    <location>
        <begin position="22"/>
        <end position="84"/>
    </location>
</feature>
<organism evidence="2 3">
    <name type="scientific">Ancylostoma caninum</name>
    <name type="common">Dog hookworm</name>
    <dbReference type="NCBI Taxonomy" id="29170"/>
    <lineage>
        <taxon>Eukaryota</taxon>
        <taxon>Metazoa</taxon>
        <taxon>Ecdysozoa</taxon>
        <taxon>Nematoda</taxon>
        <taxon>Chromadorea</taxon>
        <taxon>Rhabditida</taxon>
        <taxon>Rhabditina</taxon>
        <taxon>Rhabditomorpha</taxon>
        <taxon>Strongyloidea</taxon>
        <taxon>Ancylostomatidae</taxon>
        <taxon>Ancylostomatinae</taxon>
        <taxon>Ancylostoma</taxon>
    </lineage>
</organism>
<keyword evidence="3" id="KW-1185">Reference proteome</keyword>
<accession>A0A368GPX1</accession>
<keyword evidence="1" id="KW-0732">Signal</keyword>
<sequence>MGLVLLLIYSIFFTDVPIGHDASYLSHAYDLLFAYQRLFFALSLTLRSPKFDHIMKRKKRITTVVENHAVATFDHFAEIRTMWS</sequence>
<name>A0A368GPX1_ANCCA</name>
<dbReference type="OrthoDB" id="5850711at2759"/>
<comment type="caution">
    <text evidence="2">The sequence shown here is derived from an EMBL/GenBank/DDBJ whole genome shotgun (WGS) entry which is preliminary data.</text>
</comment>
<gene>
    <name evidence="2" type="ORF">ANCCAN_08630</name>
</gene>
<dbReference type="Proteomes" id="UP000252519">
    <property type="component" value="Unassembled WGS sequence"/>
</dbReference>
<evidence type="ECO:0000313" key="3">
    <source>
        <dbReference type="Proteomes" id="UP000252519"/>
    </source>
</evidence>
<evidence type="ECO:0000256" key="1">
    <source>
        <dbReference type="SAM" id="SignalP"/>
    </source>
</evidence>
<protein>
    <submittedName>
        <fullName evidence="2">Uncharacterized protein</fullName>
    </submittedName>
</protein>
<evidence type="ECO:0000313" key="2">
    <source>
        <dbReference type="EMBL" id="RCN45329.1"/>
    </source>
</evidence>
<feature type="signal peptide" evidence="1">
    <location>
        <begin position="1"/>
        <end position="21"/>
    </location>
</feature>
<dbReference type="EMBL" id="JOJR01000104">
    <property type="protein sequence ID" value="RCN45329.1"/>
    <property type="molecule type" value="Genomic_DNA"/>
</dbReference>